<feature type="compositionally biased region" description="Basic and acidic residues" evidence="5">
    <location>
        <begin position="407"/>
        <end position="422"/>
    </location>
</feature>
<protein>
    <submittedName>
        <fullName evidence="7">Thioesterase/thiol ester dehydrase-isomerase</fullName>
    </submittedName>
</protein>
<proteinExistence type="inferred from homology"/>
<dbReference type="PANTHER" id="PTHR12655:SF0">
    <property type="entry name" value="ACYL-COENZYME A THIOESTERASE 9, MITOCHONDRIAL"/>
    <property type="match status" value="1"/>
</dbReference>
<feature type="compositionally biased region" description="Low complexity" evidence="5">
    <location>
        <begin position="386"/>
        <end position="406"/>
    </location>
</feature>
<dbReference type="GO" id="GO:0016853">
    <property type="term" value="F:isomerase activity"/>
    <property type="evidence" value="ECO:0007669"/>
    <property type="project" value="UniProtKB-KW"/>
</dbReference>
<evidence type="ECO:0000256" key="3">
    <source>
        <dbReference type="ARBA" id="ARBA00022801"/>
    </source>
</evidence>
<keyword evidence="8" id="KW-1185">Reference proteome</keyword>
<feature type="domain" description="HotDog ACOT-type" evidence="6">
    <location>
        <begin position="91"/>
        <end position="216"/>
    </location>
</feature>
<organism evidence="7 8">
    <name type="scientific">Lophiostoma macrostomum CBS 122681</name>
    <dbReference type="NCBI Taxonomy" id="1314788"/>
    <lineage>
        <taxon>Eukaryota</taxon>
        <taxon>Fungi</taxon>
        <taxon>Dikarya</taxon>
        <taxon>Ascomycota</taxon>
        <taxon>Pezizomycotina</taxon>
        <taxon>Dothideomycetes</taxon>
        <taxon>Pleosporomycetidae</taxon>
        <taxon>Pleosporales</taxon>
        <taxon>Lophiostomataceae</taxon>
        <taxon>Lophiostoma</taxon>
    </lineage>
</organism>
<dbReference type="EMBL" id="MU004290">
    <property type="protein sequence ID" value="KAF2662227.1"/>
    <property type="molecule type" value="Genomic_DNA"/>
</dbReference>
<keyword evidence="2" id="KW-0677">Repeat</keyword>
<reference evidence="7" key="1">
    <citation type="journal article" date="2020" name="Stud. Mycol.">
        <title>101 Dothideomycetes genomes: a test case for predicting lifestyles and emergence of pathogens.</title>
        <authorList>
            <person name="Haridas S."/>
            <person name="Albert R."/>
            <person name="Binder M."/>
            <person name="Bloem J."/>
            <person name="Labutti K."/>
            <person name="Salamov A."/>
            <person name="Andreopoulos B."/>
            <person name="Baker S."/>
            <person name="Barry K."/>
            <person name="Bills G."/>
            <person name="Bluhm B."/>
            <person name="Cannon C."/>
            <person name="Castanera R."/>
            <person name="Culley D."/>
            <person name="Daum C."/>
            <person name="Ezra D."/>
            <person name="Gonzalez J."/>
            <person name="Henrissat B."/>
            <person name="Kuo A."/>
            <person name="Liang C."/>
            <person name="Lipzen A."/>
            <person name="Lutzoni F."/>
            <person name="Magnuson J."/>
            <person name="Mondo S."/>
            <person name="Nolan M."/>
            <person name="Ohm R."/>
            <person name="Pangilinan J."/>
            <person name="Park H.-J."/>
            <person name="Ramirez L."/>
            <person name="Alfaro M."/>
            <person name="Sun H."/>
            <person name="Tritt A."/>
            <person name="Yoshinaga Y."/>
            <person name="Zwiers L.-H."/>
            <person name="Turgeon B."/>
            <person name="Goodwin S."/>
            <person name="Spatafora J."/>
            <person name="Crous P."/>
            <person name="Grigoriev I."/>
        </authorList>
    </citation>
    <scope>NUCLEOTIDE SEQUENCE</scope>
    <source>
        <strain evidence="7">CBS 122681</strain>
    </source>
</reference>
<dbReference type="PROSITE" id="PS51770">
    <property type="entry name" value="HOTDOG_ACOT"/>
    <property type="match status" value="2"/>
</dbReference>
<dbReference type="GO" id="GO:0006637">
    <property type="term" value="P:acyl-CoA metabolic process"/>
    <property type="evidence" value="ECO:0007669"/>
    <property type="project" value="TreeGrafter"/>
</dbReference>
<dbReference type="PANTHER" id="PTHR12655">
    <property type="entry name" value="ACYL-COA THIOESTERASE"/>
    <property type="match status" value="1"/>
</dbReference>
<dbReference type="AlphaFoldDB" id="A0A6A6TSS8"/>
<feature type="domain" description="HotDog ACOT-type" evidence="6">
    <location>
        <begin position="295"/>
        <end position="456"/>
    </location>
</feature>
<keyword evidence="4" id="KW-0809">Transit peptide</keyword>
<evidence type="ECO:0000313" key="8">
    <source>
        <dbReference type="Proteomes" id="UP000799324"/>
    </source>
</evidence>
<dbReference type="FunFam" id="3.10.129.10:FF:000032">
    <property type="entry name" value="Acyl-CoA thioester hydrolase"/>
    <property type="match status" value="1"/>
</dbReference>
<evidence type="ECO:0000256" key="4">
    <source>
        <dbReference type="ARBA" id="ARBA00022946"/>
    </source>
</evidence>
<evidence type="ECO:0000313" key="7">
    <source>
        <dbReference type="EMBL" id="KAF2662227.1"/>
    </source>
</evidence>
<evidence type="ECO:0000256" key="2">
    <source>
        <dbReference type="ARBA" id="ARBA00022737"/>
    </source>
</evidence>
<comment type="similarity">
    <text evidence="1">Belongs to the acyl coenzyme A hydrolase family.</text>
</comment>
<dbReference type="SUPFAM" id="SSF54637">
    <property type="entry name" value="Thioesterase/thiol ester dehydrase-isomerase"/>
    <property type="match status" value="2"/>
</dbReference>
<keyword evidence="3" id="KW-0378">Hydrolase</keyword>
<feature type="compositionally biased region" description="Basic and acidic residues" evidence="5">
    <location>
        <begin position="63"/>
        <end position="73"/>
    </location>
</feature>
<dbReference type="Proteomes" id="UP000799324">
    <property type="component" value="Unassembled WGS sequence"/>
</dbReference>
<dbReference type="InterPro" id="IPR029069">
    <property type="entry name" value="HotDog_dom_sf"/>
</dbReference>
<name>A0A6A6TSS8_9PLEO</name>
<dbReference type="GO" id="GO:0005739">
    <property type="term" value="C:mitochondrion"/>
    <property type="evidence" value="ECO:0007669"/>
    <property type="project" value="TreeGrafter"/>
</dbReference>
<dbReference type="Gene3D" id="3.10.129.10">
    <property type="entry name" value="Hotdog Thioesterase"/>
    <property type="match status" value="2"/>
</dbReference>
<keyword evidence="7" id="KW-0413">Isomerase</keyword>
<gene>
    <name evidence="7" type="ORF">K491DRAFT_686716</name>
</gene>
<accession>A0A6A6TSS8</accession>
<feature type="region of interest" description="Disordered" evidence="5">
    <location>
        <begin position="375"/>
        <end position="422"/>
    </location>
</feature>
<dbReference type="CDD" id="cd03442">
    <property type="entry name" value="BFIT_BACH"/>
    <property type="match status" value="2"/>
</dbReference>
<evidence type="ECO:0000259" key="6">
    <source>
        <dbReference type="PROSITE" id="PS51770"/>
    </source>
</evidence>
<dbReference type="GO" id="GO:0047617">
    <property type="term" value="F:fatty acyl-CoA hydrolase activity"/>
    <property type="evidence" value="ECO:0007669"/>
    <property type="project" value="TreeGrafter"/>
</dbReference>
<evidence type="ECO:0000256" key="5">
    <source>
        <dbReference type="SAM" id="MobiDB-lite"/>
    </source>
</evidence>
<dbReference type="InterPro" id="IPR033120">
    <property type="entry name" value="HOTDOG_ACOT"/>
</dbReference>
<dbReference type="OrthoDB" id="331699at2759"/>
<feature type="region of interest" description="Disordered" evidence="5">
    <location>
        <begin position="63"/>
        <end position="88"/>
    </location>
</feature>
<sequence length="501" mass="56077">MANVSRALRRLTVPPACLIPHLRLLSAATIRSFHSTHSRRTDGVFRELTSMRVRTPWVEALRKQQAEGSDPHKASGKQEIPPDRDLTPKRMADSYHSVILPLAQDPWLLDTYLNSSGHIRLGTIFMDLDALSGVIAYKHTGDDVTTVTASCDRIIIQHPLDEICDLELSGKVTYATGRSSLEITMQVAKAPKKGEQIKKEDVLINCAFTMVSLDPGTKKPVPVNPLITETAEEQHLYDLGRKSSSIRKQRNLTALIKHTPNDLESDLIHAFWQRQLAYHDPHNSVRQPANVHYMDATVLRSATIMQPQNRNRHHFMIFGGFLLKQTFELAFTCAAAFAHARPTFVSLDPSTFQNPVPVGSILYLTATVVYTDPPLIAPPEGEGDGAETAAAAAAAEGEQGQAQTNGNEKEKEKEKEHDSPYTRIQVRVDSKVRDVEHGHSKPTGQFNYTFTVEKNIRVMPRTYQEMMYYLDARRRSEQIKENVREDGLGLSPKVAEDSLTE</sequence>
<evidence type="ECO:0000256" key="1">
    <source>
        <dbReference type="ARBA" id="ARBA00010458"/>
    </source>
</evidence>